<keyword evidence="7" id="KW-1185">Reference proteome</keyword>
<evidence type="ECO:0000313" key="7">
    <source>
        <dbReference type="Proteomes" id="UP000234323"/>
    </source>
</evidence>
<evidence type="ECO:0000313" key="4">
    <source>
        <dbReference type="EMBL" id="PKY43136.1"/>
    </source>
</evidence>
<gene>
    <name evidence="2" type="ORF">RhiirA1_428031</name>
    <name evidence="4" type="ORF">RhiirA4_398307</name>
    <name evidence="3" type="ORF">RhiirC2_760660</name>
</gene>
<keyword evidence="1" id="KW-0812">Transmembrane</keyword>
<name>A0A2I1G919_9GLOM</name>
<dbReference type="VEuPathDB" id="FungiDB:RhiirA1_428031"/>
<evidence type="ECO:0000313" key="2">
    <source>
        <dbReference type="EMBL" id="PKC58094.1"/>
    </source>
</evidence>
<dbReference type="EMBL" id="LLXL01002203">
    <property type="protein sequence ID" value="PKK61487.1"/>
    <property type="molecule type" value="Genomic_DNA"/>
</dbReference>
<evidence type="ECO:0000313" key="3">
    <source>
        <dbReference type="EMBL" id="PKK61487.1"/>
    </source>
</evidence>
<dbReference type="EMBL" id="LLXI01000238">
    <property type="protein sequence ID" value="PKY43136.1"/>
    <property type="molecule type" value="Genomic_DNA"/>
</dbReference>
<evidence type="ECO:0000313" key="5">
    <source>
        <dbReference type="Proteomes" id="UP000232688"/>
    </source>
</evidence>
<sequence>MPEEEKEKLIQTIIKALGSNYLGGIGKILIYHIFILYLFIIDYTQGFFCFHK</sequence>
<proteinExistence type="predicted"/>
<protein>
    <submittedName>
        <fullName evidence="4">Uncharacterized protein</fullName>
    </submittedName>
</protein>
<evidence type="ECO:0000313" key="6">
    <source>
        <dbReference type="Proteomes" id="UP000233469"/>
    </source>
</evidence>
<accession>A0A2I1G919</accession>
<dbReference type="Proteomes" id="UP000232688">
    <property type="component" value="Unassembled WGS sequence"/>
</dbReference>
<organism evidence="4 7">
    <name type="scientific">Rhizophagus irregularis</name>
    <dbReference type="NCBI Taxonomy" id="588596"/>
    <lineage>
        <taxon>Eukaryota</taxon>
        <taxon>Fungi</taxon>
        <taxon>Fungi incertae sedis</taxon>
        <taxon>Mucoromycota</taxon>
        <taxon>Glomeromycotina</taxon>
        <taxon>Glomeromycetes</taxon>
        <taxon>Glomerales</taxon>
        <taxon>Glomeraceae</taxon>
        <taxon>Rhizophagus</taxon>
    </lineage>
</organism>
<feature type="transmembrane region" description="Helical" evidence="1">
    <location>
        <begin position="28"/>
        <end position="50"/>
    </location>
</feature>
<dbReference type="EMBL" id="LLXH01001632">
    <property type="protein sequence ID" value="PKC58094.1"/>
    <property type="molecule type" value="Genomic_DNA"/>
</dbReference>
<dbReference type="AlphaFoldDB" id="A0A2I1G919"/>
<evidence type="ECO:0000256" key="1">
    <source>
        <dbReference type="SAM" id="Phobius"/>
    </source>
</evidence>
<dbReference type="Proteomes" id="UP000234323">
    <property type="component" value="Unassembled WGS sequence"/>
</dbReference>
<reference evidence="2 5" key="3">
    <citation type="submission" date="2017-10" db="EMBL/GenBank/DDBJ databases">
        <title>Genome analyses suggest a sexual origin of heterokaryosis in a supposedly ancient asexual fungus.</title>
        <authorList>
            <person name="Corradi N."/>
            <person name="Sedzielewska K."/>
            <person name="Noel J."/>
            <person name="Charron P."/>
            <person name="Farinelli L."/>
            <person name="Marton T."/>
            <person name="Kruger M."/>
            <person name="Pelin A."/>
            <person name="Brachmann A."/>
            <person name="Corradi N."/>
        </authorList>
    </citation>
    <scope>NUCLEOTIDE SEQUENCE [LARGE SCALE GENOMIC DNA]</scope>
    <source>
        <strain evidence="2 5">A1</strain>
    </source>
</reference>
<keyword evidence="1" id="KW-0472">Membrane</keyword>
<reference evidence="4 7" key="1">
    <citation type="submission" date="2015-10" db="EMBL/GenBank/DDBJ databases">
        <title>Genome analyses suggest a sexual origin of heterokaryosis in a supposedly ancient asexual fungus.</title>
        <authorList>
            <person name="Ropars J."/>
            <person name="Sedzielewska K."/>
            <person name="Noel J."/>
            <person name="Charron P."/>
            <person name="Farinelli L."/>
            <person name="Marton T."/>
            <person name="Kruger M."/>
            <person name="Pelin A."/>
            <person name="Brachmann A."/>
            <person name="Corradi N."/>
        </authorList>
    </citation>
    <scope>NUCLEOTIDE SEQUENCE [LARGE SCALE GENOMIC DNA]</scope>
    <source>
        <strain evidence="4 7">A4</strain>
        <strain evidence="3 6">C2</strain>
    </source>
</reference>
<keyword evidence="1" id="KW-1133">Transmembrane helix</keyword>
<reference evidence="5 6" key="2">
    <citation type="submission" date="2017-10" db="EMBL/GenBank/DDBJ databases">
        <title>Extensive intraspecific genome diversity in a model arbuscular mycorrhizal fungus.</title>
        <authorList>
            <person name="Chen E.C.H."/>
            <person name="Morin E."/>
            <person name="Baudet D."/>
            <person name="Noel J."/>
            <person name="Ndikumana S."/>
            <person name="Charron P."/>
            <person name="St-Onge C."/>
            <person name="Giorgi J."/>
            <person name="Grigoriev I.V."/>
            <person name="Roux C."/>
            <person name="Martin F.M."/>
            <person name="Corradi N."/>
        </authorList>
    </citation>
    <scope>NUCLEOTIDE SEQUENCE [LARGE SCALE GENOMIC DNA]</scope>
    <source>
        <strain evidence="2 5">A1</strain>
        <strain evidence="3 6">C2</strain>
    </source>
</reference>
<comment type="caution">
    <text evidence="4">The sequence shown here is derived from an EMBL/GenBank/DDBJ whole genome shotgun (WGS) entry which is preliminary data.</text>
</comment>
<dbReference type="Proteomes" id="UP000233469">
    <property type="component" value="Unassembled WGS sequence"/>
</dbReference>